<gene>
    <name evidence="2" type="ORF">XYCOK13_13820</name>
</gene>
<evidence type="ECO:0000256" key="1">
    <source>
        <dbReference type="SAM" id="Phobius"/>
    </source>
</evidence>
<protein>
    <submittedName>
        <fullName evidence="2">Uncharacterized protein</fullName>
    </submittedName>
</protein>
<accession>A0A8J4H4I7</accession>
<keyword evidence="1" id="KW-1133">Transmembrane helix</keyword>
<sequence>MRWKVTFWLTLFSVLLCFYHYMGFDHDHIVLILFSPPAWIIPLFTSLQLISKPVIYALTVMTWFFIGLAVDSTIHAARNRRARS</sequence>
<dbReference type="EMBL" id="BOVK01000015">
    <property type="protein sequence ID" value="GIQ68558.1"/>
    <property type="molecule type" value="Genomic_DNA"/>
</dbReference>
<feature type="transmembrane region" description="Helical" evidence="1">
    <location>
        <begin position="6"/>
        <end position="22"/>
    </location>
</feature>
<dbReference type="Proteomes" id="UP000677918">
    <property type="component" value="Unassembled WGS sequence"/>
</dbReference>
<name>A0A8J4H4I7_9BACL</name>
<keyword evidence="1" id="KW-0812">Transmembrane</keyword>
<organism evidence="2 3">
    <name type="scientific">Xylanibacillus composti</name>
    <dbReference type="NCBI Taxonomy" id="1572762"/>
    <lineage>
        <taxon>Bacteria</taxon>
        <taxon>Bacillati</taxon>
        <taxon>Bacillota</taxon>
        <taxon>Bacilli</taxon>
        <taxon>Bacillales</taxon>
        <taxon>Paenibacillaceae</taxon>
        <taxon>Xylanibacillus</taxon>
    </lineage>
</organism>
<evidence type="ECO:0000313" key="3">
    <source>
        <dbReference type="Proteomes" id="UP000677918"/>
    </source>
</evidence>
<dbReference type="AlphaFoldDB" id="A0A8J4H4I7"/>
<dbReference type="RefSeq" id="WP_213411127.1">
    <property type="nucleotide sequence ID" value="NZ_BOVK01000015.1"/>
</dbReference>
<proteinExistence type="predicted"/>
<keyword evidence="1" id="KW-0472">Membrane</keyword>
<keyword evidence="3" id="KW-1185">Reference proteome</keyword>
<comment type="caution">
    <text evidence="2">The sequence shown here is derived from an EMBL/GenBank/DDBJ whole genome shotgun (WGS) entry which is preliminary data.</text>
</comment>
<evidence type="ECO:0000313" key="2">
    <source>
        <dbReference type="EMBL" id="GIQ68558.1"/>
    </source>
</evidence>
<feature type="transmembrane region" description="Helical" evidence="1">
    <location>
        <begin position="29"/>
        <end position="49"/>
    </location>
</feature>
<feature type="transmembrane region" description="Helical" evidence="1">
    <location>
        <begin position="55"/>
        <end position="74"/>
    </location>
</feature>
<reference evidence="2" key="1">
    <citation type="submission" date="2021-04" db="EMBL/GenBank/DDBJ databases">
        <title>Draft genome sequence of Xylanibacillus composti strain K13.</title>
        <authorList>
            <person name="Uke A."/>
            <person name="Chhe C."/>
            <person name="Baramee S."/>
            <person name="Kosugi A."/>
        </authorList>
    </citation>
    <scope>NUCLEOTIDE SEQUENCE</scope>
    <source>
        <strain evidence="2">K13</strain>
    </source>
</reference>